<evidence type="ECO:0000313" key="23">
    <source>
        <dbReference type="Ensembl" id="ENSACAP00000028104.1"/>
    </source>
</evidence>
<keyword evidence="13" id="KW-0333">Golgi apparatus</keyword>
<evidence type="ECO:0000256" key="1">
    <source>
        <dbReference type="ARBA" id="ARBA00004251"/>
    </source>
</evidence>
<dbReference type="FunFam" id="2.10.25.10:FF:000144">
    <property type="entry name" value="Low-density lipoprotein receptor-related protein 1"/>
    <property type="match status" value="1"/>
</dbReference>
<keyword evidence="17" id="KW-0168">Coated pit</keyword>
<reference evidence="23" key="1">
    <citation type="submission" date="2009-12" db="EMBL/GenBank/DDBJ databases">
        <title>The Genome Sequence of Anolis carolinensis (Green Anole Lizard).</title>
        <authorList>
            <consortium name="The Genome Sequencing Platform"/>
            <person name="Di Palma F."/>
            <person name="Alfoldi J."/>
            <person name="Heiman D."/>
            <person name="Young S."/>
            <person name="Grabherr M."/>
            <person name="Johnson J."/>
            <person name="Lander E.S."/>
            <person name="Lindblad-Toh K."/>
        </authorList>
    </citation>
    <scope>NUCLEOTIDE SEQUENCE [LARGE SCALE GENOMIC DNA]</scope>
    <source>
        <strain evidence="23">JBL SC #1</strain>
    </source>
</reference>
<keyword evidence="4" id="KW-1003">Cell membrane</keyword>
<dbReference type="PRINTS" id="PR00261">
    <property type="entry name" value="LDLRECEPTOR"/>
</dbReference>
<dbReference type="GO" id="GO:0005041">
    <property type="term" value="F:low-density lipoprotein particle receptor activity"/>
    <property type="evidence" value="ECO:0007669"/>
    <property type="project" value="UniProtKB-ARBA"/>
</dbReference>
<keyword evidence="6" id="KW-0597">Phosphoprotein</keyword>
<dbReference type="GO" id="GO:0031410">
    <property type="term" value="C:cytoplasmic vesicle"/>
    <property type="evidence" value="ECO:0007669"/>
    <property type="project" value="UniProtKB-ARBA"/>
</dbReference>
<proteinExistence type="inferred from homology"/>
<evidence type="ECO:0000256" key="14">
    <source>
        <dbReference type="ARBA" id="ARBA00023136"/>
    </source>
</evidence>
<dbReference type="PROSITE" id="PS51120">
    <property type="entry name" value="LDLRB"/>
    <property type="match status" value="1"/>
</dbReference>
<accession>A0A803SYR4</accession>
<keyword evidence="16" id="KW-0675">Receptor</keyword>
<dbReference type="Pfam" id="PF14670">
    <property type="entry name" value="FXa_inhibition"/>
    <property type="match status" value="1"/>
</dbReference>
<dbReference type="CDD" id="cd00112">
    <property type="entry name" value="LDLa"/>
    <property type="match status" value="6"/>
</dbReference>
<keyword evidence="18" id="KW-0325">Glycoprotein</keyword>
<dbReference type="Pfam" id="PF00057">
    <property type="entry name" value="Ldl_recept_a"/>
    <property type="match status" value="6"/>
</dbReference>
<comment type="caution">
    <text evidence="20">Lacks conserved residue(s) required for the propagation of feature annotation.</text>
</comment>
<dbReference type="FunFam" id="4.10.400.10:FF:000011">
    <property type="entry name" value="Low-density lipoprotein receptor-related protein 1"/>
    <property type="match status" value="1"/>
</dbReference>
<dbReference type="SMART" id="SM00135">
    <property type="entry name" value="LY"/>
    <property type="match status" value="2"/>
</dbReference>
<name>A0A803SYR4_ANOCA</name>
<keyword evidence="11" id="KW-0106">Calcium</keyword>
<feature type="disulfide bond" evidence="20">
    <location>
        <begin position="14"/>
        <end position="26"/>
    </location>
</feature>
<dbReference type="GO" id="GO:0006898">
    <property type="term" value="P:receptor-mediated endocytosis"/>
    <property type="evidence" value="ECO:0007669"/>
    <property type="project" value="UniProtKB-ARBA"/>
</dbReference>
<evidence type="ECO:0000256" key="9">
    <source>
        <dbReference type="ARBA" id="ARBA00022729"/>
    </source>
</evidence>
<dbReference type="SMART" id="SM00192">
    <property type="entry name" value="LDLa"/>
    <property type="match status" value="6"/>
</dbReference>
<dbReference type="InterPro" id="IPR011042">
    <property type="entry name" value="6-blade_b-propeller_TolB-like"/>
</dbReference>
<evidence type="ECO:0000256" key="10">
    <source>
        <dbReference type="ARBA" id="ARBA00022737"/>
    </source>
</evidence>
<dbReference type="InParanoid" id="A0A803SYR4"/>
<dbReference type="GO" id="GO:0060255">
    <property type="term" value="P:regulation of macromolecule metabolic process"/>
    <property type="evidence" value="ECO:0007669"/>
    <property type="project" value="UniProtKB-ARBA"/>
</dbReference>
<dbReference type="Proteomes" id="UP000001646">
    <property type="component" value="Unplaced"/>
</dbReference>
<dbReference type="Gene3D" id="2.10.25.10">
    <property type="entry name" value="Laminin"/>
    <property type="match status" value="2"/>
</dbReference>
<comment type="similarity">
    <text evidence="3">Belongs to the LDLR family.</text>
</comment>
<evidence type="ECO:0000256" key="13">
    <source>
        <dbReference type="ARBA" id="ARBA00023034"/>
    </source>
</evidence>
<feature type="disulfide bond" evidence="20">
    <location>
        <begin position="220"/>
        <end position="235"/>
    </location>
</feature>
<keyword evidence="9" id="KW-0732">Signal</keyword>
<dbReference type="InterPro" id="IPR002172">
    <property type="entry name" value="LDrepeatLR_classA_rpt"/>
</dbReference>
<dbReference type="PROSITE" id="PS01209">
    <property type="entry name" value="LDLRA_1"/>
    <property type="match status" value="4"/>
</dbReference>
<dbReference type="Gene3D" id="2.120.10.30">
    <property type="entry name" value="TolB, C-terminal domain"/>
    <property type="match status" value="1"/>
</dbReference>
<keyword evidence="24" id="KW-1185">Reference proteome</keyword>
<organism evidence="23 24">
    <name type="scientific">Anolis carolinensis</name>
    <name type="common">Green anole</name>
    <name type="synonym">American chameleon</name>
    <dbReference type="NCBI Taxonomy" id="28377"/>
    <lineage>
        <taxon>Eukaryota</taxon>
        <taxon>Metazoa</taxon>
        <taxon>Chordata</taxon>
        <taxon>Craniata</taxon>
        <taxon>Vertebrata</taxon>
        <taxon>Euteleostomi</taxon>
        <taxon>Lepidosauria</taxon>
        <taxon>Squamata</taxon>
        <taxon>Bifurcata</taxon>
        <taxon>Unidentata</taxon>
        <taxon>Episquamata</taxon>
        <taxon>Toxicofera</taxon>
        <taxon>Iguania</taxon>
        <taxon>Dactyloidae</taxon>
        <taxon>Anolis</taxon>
    </lineage>
</organism>
<keyword evidence="14" id="KW-0472">Membrane</keyword>
<dbReference type="InterPro" id="IPR051221">
    <property type="entry name" value="LDLR-related"/>
</dbReference>
<dbReference type="Gene3D" id="4.10.1220.10">
    <property type="entry name" value="EGF-type module"/>
    <property type="match status" value="1"/>
</dbReference>
<dbReference type="InterPro" id="IPR023415">
    <property type="entry name" value="LDLR_class-A_CS"/>
</dbReference>
<dbReference type="FunFam" id="4.10.1220.10:FF:000001">
    <property type="entry name" value="Prolow-density lipoprotein receptor-related protein 1"/>
    <property type="match status" value="1"/>
</dbReference>
<evidence type="ECO:0000256" key="2">
    <source>
        <dbReference type="ARBA" id="ARBA00004555"/>
    </source>
</evidence>
<comment type="subcellular location">
    <subcellularLocation>
        <location evidence="1">Cell membrane</location>
        <topology evidence="1">Single-pass type I membrane protein</topology>
    </subcellularLocation>
    <subcellularLocation>
        <location evidence="2">Golgi apparatus</location>
    </subcellularLocation>
    <subcellularLocation>
        <location evidence="19">Membrane</location>
        <location evidence="19">Coated pit</location>
    </subcellularLocation>
</comment>
<dbReference type="Ensembl" id="ENSACAT00000056031.1">
    <property type="protein sequence ID" value="ENSACAP00000028104.1"/>
    <property type="gene ID" value="ENSACAG00000044672.1"/>
</dbReference>
<dbReference type="SMART" id="SM00181">
    <property type="entry name" value="EGF"/>
    <property type="match status" value="2"/>
</dbReference>
<feature type="repeat" description="LDL-receptor class B" evidence="21">
    <location>
        <begin position="465"/>
        <end position="507"/>
    </location>
</feature>
<dbReference type="FunFam" id="4.10.400.10:FF:000005">
    <property type="entry name" value="low-density lipoprotein receptor-related protein 1B"/>
    <property type="match status" value="1"/>
</dbReference>
<evidence type="ECO:0000313" key="24">
    <source>
        <dbReference type="Proteomes" id="UP000001646"/>
    </source>
</evidence>
<evidence type="ECO:0000256" key="20">
    <source>
        <dbReference type="PROSITE-ProRule" id="PRU00124"/>
    </source>
</evidence>
<dbReference type="FunFam" id="4.10.400.10:FF:000029">
    <property type="entry name" value="prolow-density lipoprotein receptor-related protein 1"/>
    <property type="match status" value="1"/>
</dbReference>
<feature type="disulfide bond" evidence="20">
    <location>
        <begin position="149"/>
        <end position="161"/>
    </location>
</feature>
<feature type="domain" description="EGF-like" evidence="22">
    <location>
        <begin position="302"/>
        <end position="340"/>
    </location>
</feature>
<evidence type="ECO:0000256" key="6">
    <source>
        <dbReference type="ARBA" id="ARBA00022553"/>
    </source>
</evidence>
<feature type="disulfide bond" evidence="20">
    <location>
        <begin position="156"/>
        <end position="174"/>
    </location>
</feature>
<protein>
    <recommendedName>
        <fullName evidence="22">EGF-like domain-containing protein</fullName>
    </recommendedName>
</protein>
<evidence type="ECO:0000256" key="3">
    <source>
        <dbReference type="ARBA" id="ARBA00009939"/>
    </source>
</evidence>
<dbReference type="SUPFAM" id="SSF57424">
    <property type="entry name" value="LDL receptor-like module"/>
    <property type="match status" value="6"/>
</dbReference>
<keyword evidence="5" id="KW-0245">EGF-like domain</keyword>
<dbReference type="PROSITE" id="PS50068">
    <property type="entry name" value="LDLRA_2"/>
    <property type="match status" value="6"/>
</dbReference>
<feature type="disulfide bond" evidence="20">
    <location>
        <begin position="62"/>
        <end position="80"/>
    </location>
</feature>
<dbReference type="SUPFAM" id="SSF57196">
    <property type="entry name" value="EGF/Laminin"/>
    <property type="match status" value="1"/>
</dbReference>
<evidence type="ECO:0000259" key="22">
    <source>
        <dbReference type="SMART" id="SM00181"/>
    </source>
</evidence>
<dbReference type="PANTHER" id="PTHR22722">
    <property type="entry name" value="LOW-DENSITY LIPOPROTEIN RECEPTOR-RELATED PROTEIN 2-RELATED"/>
    <property type="match status" value="1"/>
</dbReference>
<keyword evidence="15 20" id="KW-1015">Disulfide bond</keyword>
<dbReference type="AlphaFoldDB" id="A0A803SYR4"/>
<dbReference type="SUPFAM" id="SSF63825">
    <property type="entry name" value="YWTD domain"/>
    <property type="match status" value="1"/>
</dbReference>
<dbReference type="GO" id="GO:0005886">
    <property type="term" value="C:plasma membrane"/>
    <property type="evidence" value="ECO:0007669"/>
    <property type="project" value="UniProtKB-SubCell"/>
</dbReference>
<keyword evidence="12" id="KW-1133">Transmembrane helix</keyword>
<evidence type="ECO:0000256" key="11">
    <source>
        <dbReference type="ARBA" id="ARBA00022837"/>
    </source>
</evidence>
<feature type="disulfide bond" evidence="20">
    <location>
        <begin position="96"/>
        <end position="108"/>
    </location>
</feature>
<keyword evidence="7" id="KW-0254">Endocytosis</keyword>
<dbReference type="GeneTree" id="ENSGT00940000157899"/>
<evidence type="ECO:0000256" key="5">
    <source>
        <dbReference type="ARBA" id="ARBA00022536"/>
    </source>
</evidence>
<dbReference type="FunFam" id="4.10.400.10:FF:000001">
    <property type="entry name" value="Low-density lipoprotein receptor-related protein 1"/>
    <property type="match status" value="1"/>
</dbReference>
<keyword evidence="8" id="KW-0812">Transmembrane</keyword>
<evidence type="ECO:0000256" key="21">
    <source>
        <dbReference type="PROSITE-ProRule" id="PRU00461"/>
    </source>
</evidence>
<dbReference type="InterPro" id="IPR036055">
    <property type="entry name" value="LDL_receptor-like_sf"/>
</dbReference>
<dbReference type="FunFam" id="2.10.25.10:FF:000129">
    <property type="entry name" value="Low-density lipoprotein receptor-related protein 1"/>
    <property type="match status" value="1"/>
</dbReference>
<evidence type="ECO:0000256" key="15">
    <source>
        <dbReference type="ARBA" id="ARBA00023157"/>
    </source>
</evidence>
<keyword evidence="10" id="KW-0677">Repeat</keyword>
<dbReference type="Gene3D" id="4.10.400.10">
    <property type="entry name" value="Low-density Lipoprotein Receptor"/>
    <property type="match status" value="5"/>
</dbReference>
<sequence>FWIVNPSYSPPPQCQHGEFACKNNRCIQERWKCDGDNDCLDNSDEAPELCHQHTCPSDRFKCENNRCIPNRWLCDGDNDCGNNEDESNSTCSARTCPTNQFSCASGRCIPISWTCDLDDDCGDRSDESASCGNAKSYLPSDEAGCSHSCSSNQFKCNSGRCIPVHWTCDGDNDCGDYSDETHANCTNQGEESMGSLPTFCLFASYTNILLARCISKAWVCDGDNDCEDNSDEENCESLVCKPPSHTCANNTSICLPPEKLCDGNDDCGDGSDEGNQFACQQPGHPALEVLLGTIFVCVYVYLCSLNNGGCSHNCTVAPGEGIACSCPLGMELGSDNKTCQIQSYCAKHLKCSQKCEQDKYNVKCSCYDGWMLESDGENCHPFKPFIIFSNRHEIRRIDLHKGDYSVLVPGLRNTIALDFHLNQSSLYWTDVVEDKIYRGKLHENGVVIQYGLATPEGLAVDWIAGNIYWVESNLDQIEVAKLDGTMRSTLLAGDIEHPRAIALDPRCGYVVEQKGLRSIVDILNVAAGLEISGSE</sequence>
<dbReference type="InterPro" id="IPR000033">
    <property type="entry name" value="LDLR_classB_rpt"/>
</dbReference>
<evidence type="ECO:0000256" key="18">
    <source>
        <dbReference type="ARBA" id="ARBA00023180"/>
    </source>
</evidence>
<evidence type="ECO:0000256" key="4">
    <source>
        <dbReference type="ARBA" id="ARBA00022475"/>
    </source>
</evidence>
<evidence type="ECO:0000256" key="7">
    <source>
        <dbReference type="ARBA" id="ARBA00022583"/>
    </source>
</evidence>
<reference evidence="23" key="2">
    <citation type="submission" date="2025-08" db="UniProtKB">
        <authorList>
            <consortium name="Ensembl"/>
        </authorList>
    </citation>
    <scope>IDENTIFICATION</scope>
</reference>
<dbReference type="GO" id="GO:0005794">
    <property type="term" value="C:Golgi apparatus"/>
    <property type="evidence" value="ECO:0007669"/>
    <property type="project" value="UniProtKB-SubCell"/>
</dbReference>
<feature type="disulfide bond" evidence="20">
    <location>
        <begin position="103"/>
        <end position="121"/>
    </location>
</feature>
<evidence type="ECO:0000256" key="8">
    <source>
        <dbReference type="ARBA" id="ARBA00022692"/>
    </source>
</evidence>
<feature type="domain" description="EGF-like" evidence="22">
    <location>
        <begin position="344"/>
        <end position="380"/>
    </location>
</feature>
<dbReference type="FunFam" id="4.10.400.10:FF:000010">
    <property type="entry name" value="Low-density lipoprotein receptor-related protein 1"/>
    <property type="match status" value="1"/>
</dbReference>
<dbReference type="Pfam" id="PF00058">
    <property type="entry name" value="Ldl_recept_b"/>
    <property type="match status" value="1"/>
</dbReference>
<feature type="disulfide bond" evidence="20">
    <location>
        <begin position="55"/>
        <end position="67"/>
    </location>
</feature>
<feature type="disulfide bond" evidence="20">
    <location>
        <begin position="21"/>
        <end position="39"/>
    </location>
</feature>
<dbReference type="InterPro" id="IPR000742">
    <property type="entry name" value="EGF"/>
</dbReference>
<dbReference type="PANTHER" id="PTHR22722:SF5">
    <property type="entry name" value="LOW-DENSITY LIPOPROTEIN RECEPTOR-RELATED PROTEIN 1B"/>
    <property type="match status" value="1"/>
</dbReference>
<dbReference type="GO" id="GO:0005905">
    <property type="term" value="C:clathrin-coated pit"/>
    <property type="evidence" value="ECO:0007669"/>
    <property type="project" value="UniProtKB-KW"/>
</dbReference>
<reference evidence="23" key="3">
    <citation type="submission" date="2025-09" db="UniProtKB">
        <authorList>
            <consortium name="Ensembl"/>
        </authorList>
    </citation>
    <scope>IDENTIFICATION</scope>
</reference>
<evidence type="ECO:0000256" key="12">
    <source>
        <dbReference type="ARBA" id="ARBA00022989"/>
    </source>
</evidence>
<evidence type="ECO:0000256" key="17">
    <source>
        <dbReference type="ARBA" id="ARBA00023176"/>
    </source>
</evidence>
<evidence type="ECO:0000256" key="16">
    <source>
        <dbReference type="ARBA" id="ARBA00023170"/>
    </source>
</evidence>
<evidence type="ECO:0000256" key="19">
    <source>
        <dbReference type="ARBA" id="ARBA00037878"/>
    </source>
</evidence>